<gene>
    <name evidence="10" type="primary">KAP95</name>
    <name evidence="10" type="ORF">AWJ20_809</name>
</gene>
<dbReference type="AlphaFoldDB" id="A0A167D6U7"/>
<protein>
    <recommendedName>
        <fullName evidence="7">Importin-95</fullName>
    </recommendedName>
    <alternativeName>
        <fullName evidence="8">Karyopherin-95</fullName>
    </alternativeName>
</protein>
<dbReference type="GO" id="GO:0031267">
    <property type="term" value="F:small GTPase binding"/>
    <property type="evidence" value="ECO:0007669"/>
    <property type="project" value="InterPro"/>
</dbReference>
<dbReference type="EMBL" id="CP014501">
    <property type="protein sequence ID" value="ANB12552.1"/>
    <property type="molecule type" value="Genomic_DNA"/>
</dbReference>
<dbReference type="Pfam" id="PF13513">
    <property type="entry name" value="HEAT_EZ"/>
    <property type="match status" value="1"/>
</dbReference>
<dbReference type="Pfam" id="PF25574">
    <property type="entry name" value="TPR_IMB1"/>
    <property type="match status" value="1"/>
</dbReference>
<organism evidence="10 11">
    <name type="scientific">Sugiyamaella lignohabitans</name>
    <dbReference type="NCBI Taxonomy" id="796027"/>
    <lineage>
        <taxon>Eukaryota</taxon>
        <taxon>Fungi</taxon>
        <taxon>Dikarya</taxon>
        <taxon>Ascomycota</taxon>
        <taxon>Saccharomycotina</taxon>
        <taxon>Dipodascomycetes</taxon>
        <taxon>Dipodascales</taxon>
        <taxon>Trichomonascaceae</taxon>
        <taxon>Sugiyamaella</taxon>
    </lineage>
</organism>
<dbReference type="GO" id="GO:0005737">
    <property type="term" value="C:cytoplasm"/>
    <property type="evidence" value="ECO:0007669"/>
    <property type="project" value="UniProtKB-SubCell"/>
</dbReference>
<comment type="subcellular location">
    <subcellularLocation>
        <location evidence="1">Cytoplasm</location>
    </subcellularLocation>
</comment>
<dbReference type="GO" id="GO:0034399">
    <property type="term" value="C:nuclear periphery"/>
    <property type="evidence" value="ECO:0007669"/>
    <property type="project" value="EnsemblFungi"/>
</dbReference>
<keyword evidence="4" id="KW-0963">Cytoplasm</keyword>
<dbReference type="OrthoDB" id="10263328at2759"/>
<dbReference type="SMART" id="SM00913">
    <property type="entry name" value="IBN_N"/>
    <property type="match status" value="1"/>
</dbReference>
<reference evidence="10 11" key="1">
    <citation type="submission" date="2016-02" db="EMBL/GenBank/DDBJ databases">
        <title>Complete genome sequence and transcriptome regulation of the pentose utilising yeast Sugiyamaella lignohabitans.</title>
        <authorList>
            <person name="Bellasio M."/>
            <person name="Peymann A."/>
            <person name="Valli M."/>
            <person name="Sipitzky M."/>
            <person name="Graf A."/>
            <person name="Sauer M."/>
            <person name="Marx H."/>
            <person name="Mattanovich D."/>
        </authorList>
    </citation>
    <scope>NUCLEOTIDE SEQUENCE [LARGE SCALE GENOMIC DNA]</scope>
    <source>
        <strain evidence="10 11">CBS 10342</strain>
    </source>
</reference>
<comment type="similarity">
    <text evidence="2">Belongs to the importin beta family. Importin beta-1 subfamily.</text>
</comment>
<evidence type="ECO:0000313" key="10">
    <source>
        <dbReference type="EMBL" id="ANB12552.1"/>
    </source>
</evidence>
<evidence type="ECO:0000256" key="7">
    <source>
        <dbReference type="ARBA" id="ARBA00079884"/>
    </source>
</evidence>
<dbReference type="Proteomes" id="UP000189580">
    <property type="component" value="Chromosome a"/>
</dbReference>
<evidence type="ECO:0000259" key="9">
    <source>
        <dbReference type="PROSITE" id="PS50166"/>
    </source>
</evidence>
<dbReference type="KEGG" id="slb:AWJ20_809"/>
<dbReference type="PROSITE" id="PS50166">
    <property type="entry name" value="IMPORTIN_B_NT"/>
    <property type="match status" value="1"/>
</dbReference>
<evidence type="ECO:0000256" key="2">
    <source>
        <dbReference type="ARBA" id="ARBA00010907"/>
    </source>
</evidence>
<dbReference type="InterPro" id="IPR011989">
    <property type="entry name" value="ARM-like"/>
</dbReference>
<dbReference type="PANTHER" id="PTHR10527">
    <property type="entry name" value="IMPORTIN BETA"/>
    <property type="match status" value="1"/>
</dbReference>
<evidence type="ECO:0000256" key="8">
    <source>
        <dbReference type="ARBA" id="ARBA00083566"/>
    </source>
</evidence>
<dbReference type="SUPFAM" id="SSF48371">
    <property type="entry name" value="ARM repeat"/>
    <property type="match status" value="1"/>
</dbReference>
<proteinExistence type="inferred from homology"/>
<dbReference type="Gene3D" id="1.25.10.10">
    <property type="entry name" value="Leucine-rich Repeat Variant"/>
    <property type="match status" value="1"/>
</dbReference>
<keyword evidence="6" id="KW-0653">Protein transport</keyword>
<accession>A0A167D6U7</accession>
<dbReference type="GeneID" id="30037882"/>
<evidence type="ECO:0000313" key="11">
    <source>
        <dbReference type="Proteomes" id="UP000189580"/>
    </source>
</evidence>
<sequence length="875" mass="96026">MDIGQVLENAILGRDQQVRAQAEAQLKEAAREHFVPYLGMLTQALESDQQRTEVRILAGIALKNEISSKDIRIQLSQTERWVSLDGAVKEQIKATSLAALISPDERVGNAAAQLIAAIADIELPRDEWPTLTAVLVQNTTAEQPTHVKRASLLAIGYICETADPSNSGVVSQADGILTAIVQGARKEEPNLVVRLTALNALVNSLEFIRLNFDQESERNYIMQVVCEATQAESTELQAAAFGALGRIMSLYYVYMKPYMEKALFGLTVSGMQSSDDMVACMAVEFWSTVCEEEINLALAAQEDIYAGVDPSVANSRNFHFAENAIGHVLPTLLTLLTRQDEDTSDDDWSVSMAAGASLQLFAQNTQNHVVDITVDFVSKNLSSESWVNREAAVMAFGSILEGPDPDRLRQLIGQALMPLLALMKDQSLQVKDTVAWCLGRVADLMIEGIDIELHLEPMIEALLTGLQDHPKVSTNCCWTIMNLTEQLSQNGPQDATSPISQYYPALVPALLSAASRSDNENSSRTSAYEALSTLVIFSPADVLPIVLSLSGEVLNRLNETVALQQQIVGTDDRSNLEELQINLLGLLTNIIRRADDQVLPAAEQLMTLFIHLLETKLPNSLIEEDVFIAIGAVAGATNEHFAQYLDVFMPYLVAALQNSGEYQTCNTAVGLVADISHSVGKQIEKYSDTFMNTFVENLRKDDIRREIKPVILSCIGDVASSIGGGFIPYLQVVMQVLNDAAQLRADEDSSLEFLDYVFSLREAIIDAYVGIVAGMHDSPQALLPYIEGMFAFLSTLLSDHELIKSESVLRSLAGLLGDVASIYPDGQVAPLYRHDWVTEIIRKARDRNFSSATKETAKWAREQQKRQIVKVTGGN</sequence>
<dbReference type="InterPro" id="IPR001494">
    <property type="entry name" value="Importin-beta_N"/>
</dbReference>
<evidence type="ECO:0000256" key="4">
    <source>
        <dbReference type="ARBA" id="ARBA00022490"/>
    </source>
</evidence>
<name>A0A167D6U7_9ASCO</name>
<keyword evidence="11" id="KW-1185">Reference proteome</keyword>
<evidence type="ECO:0000256" key="3">
    <source>
        <dbReference type="ARBA" id="ARBA00022448"/>
    </source>
</evidence>
<dbReference type="FunFam" id="1.25.10.10:FF:000027">
    <property type="entry name" value="Importin subunit beta-1"/>
    <property type="match status" value="1"/>
</dbReference>
<dbReference type="RefSeq" id="XP_018735029.1">
    <property type="nucleotide sequence ID" value="XM_018882774.1"/>
</dbReference>
<dbReference type="InterPro" id="IPR040122">
    <property type="entry name" value="Importin_beta"/>
</dbReference>
<dbReference type="InterPro" id="IPR016024">
    <property type="entry name" value="ARM-type_fold"/>
</dbReference>
<keyword evidence="3" id="KW-0813">Transport</keyword>
<evidence type="ECO:0000256" key="1">
    <source>
        <dbReference type="ARBA" id="ARBA00004496"/>
    </source>
</evidence>
<evidence type="ECO:0000256" key="6">
    <source>
        <dbReference type="ARBA" id="ARBA00022927"/>
    </source>
</evidence>
<evidence type="ECO:0000256" key="5">
    <source>
        <dbReference type="ARBA" id="ARBA00022737"/>
    </source>
</evidence>
<dbReference type="GO" id="GO:0006606">
    <property type="term" value="P:protein import into nucleus"/>
    <property type="evidence" value="ECO:0007669"/>
    <property type="project" value="InterPro"/>
</dbReference>
<dbReference type="Pfam" id="PF03810">
    <property type="entry name" value="IBN_N"/>
    <property type="match status" value="1"/>
</dbReference>
<dbReference type="InterPro" id="IPR058584">
    <property type="entry name" value="IMB1_TNPO1-like_TPR"/>
</dbReference>
<feature type="domain" description="Importin N-terminal" evidence="9">
    <location>
        <begin position="22"/>
        <end position="102"/>
    </location>
</feature>
<keyword evidence="5" id="KW-0677">Repeat</keyword>